<feature type="region of interest" description="Disordered" evidence="1">
    <location>
        <begin position="601"/>
        <end position="628"/>
    </location>
</feature>
<dbReference type="EMBL" id="KB007985">
    <property type="protein sequence ID" value="ELR16580.1"/>
    <property type="molecule type" value="Genomic_DNA"/>
</dbReference>
<feature type="transmembrane region" description="Helical" evidence="2">
    <location>
        <begin position="545"/>
        <end position="568"/>
    </location>
</feature>
<sequence length="628" mass="69502">MSGFEWKQRNWTTQYNKRLVEDFSLSAYATLSTAAQISQLSSQFKSDQFCRYNRLIDMFSAVTCSCLESTWDGSCGQNVGVTVGVSRTCSHTDFHLPLPGVGRVSWTRELAFDPTCVDVNVYSVAVSQFQKEGDTTFVSNIFVKAIESEPEGYSIVENSHGVIVGQLIGDGLRIELTNGGQKAHIITSATDADFTVCMYVRSDIALDSSFDEYDLAFSNEDYSEWTPMNARNVRITDEGLICGTLPLPYPPDLNTIFPVWRESGDWAGETFIESLSTSTVALFYLAVALYALLLIPNTLAIINQFWLFRYELSDSGDKSFGSVAWTLLSMGRIIHCCIEAILILRVIYFAMLPTGVLNNVNVVVYVILGEVPVYLFLSIYTLLLFFWVELVHWALKKKGGQSVLKRMKVMFLGVNGFLYAFLLVLVIIFIALEASISSTDTSCSSPYFLDQSDPNSEMKDARTGLAIFYQSVIIAVALVLAIAFAVYGVWVLLTLYRVKSMSKRLAKMKRNKMIKFSVVLAVCTLSLLCMCGFLLYGTVDQSMSAVGAIIFVIVVELLPLTLLIFTVYSKRKSVFRLWYSYAKSRGLTSAFSSSADSRAEMLDQPSSSSMAVDTTGGGATGDDSISSS</sequence>
<keyword evidence="2" id="KW-0472">Membrane</keyword>
<evidence type="ECO:0000313" key="4">
    <source>
        <dbReference type="EMBL" id="ELR16580.1"/>
    </source>
</evidence>
<feature type="transmembrane region" description="Helical" evidence="2">
    <location>
        <begin position="467"/>
        <end position="495"/>
    </location>
</feature>
<name>L8GUC2_ACACF</name>
<dbReference type="RefSeq" id="XP_004338593.1">
    <property type="nucleotide sequence ID" value="XM_004338545.1"/>
</dbReference>
<evidence type="ECO:0000313" key="5">
    <source>
        <dbReference type="Proteomes" id="UP000011083"/>
    </source>
</evidence>
<feature type="transmembrane region" description="Helical" evidence="2">
    <location>
        <begin position="362"/>
        <end position="388"/>
    </location>
</feature>
<feature type="domain" description="THH1/TOM1/TOM3" evidence="3">
    <location>
        <begin position="344"/>
        <end position="434"/>
    </location>
</feature>
<evidence type="ECO:0000259" key="3">
    <source>
        <dbReference type="Pfam" id="PF06454"/>
    </source>
</evidence>
<dbReference type="OrthoDB" id="26525at2759"/>
<dbReference type="GeneID" id="14917368"/>
<keyword evidence="5" id="KW-1185">Reference proteome</keyword>
<proteinExistence type="predicted"/>
<protein>
    <recommendedName>
        <fullName evidence="3">THH1/TOM1/TOM3 domain-containing protein</fullName>
    </recommendedName>
</protein>
<dbReference type="GO" id="GO:0006935">
    <property type="term" value="P:chemotaxis"/>
    <property type="evidence" value="ECO:0007669"/>
    <property type="project" value="TreeGrafter"/>
</dbReference>
<dbReference type="Proteomes" id="UP000011083">
    <property type="component" value="Unassembled WGS sequence"/>
</dbReference>
<dbReference type="KEGG" id="acan:ACA1_087630"/>
<gene>
    <name evidence="4" type="ORF">ACA1_087630</name>
</gene>
<feature type="transmembrane region" description="Helical" evidence="2">
    <location>
        <begin position="323"/>
        <end position="350"/>
    </location>
</feature>
<dbReference type="Pfam" id="PF06454">
    <property type="entry name" value="THH1_TOM1-3_dom"/>
    <property type="match status" value="1"/>
</dbReference>
<organism evidence="4 5">
    <name type="scientific">Acanthamoeba castellanii (strain ATCC 30010 / Neff)</name>
    <dbReference type="NCBI Taxonomy" id="1257118"/>
    <lineage>
        <taxon>Eukaryota</taxon>
        <taxon>Amoebozoa</taxon>
        <taxon>Discosea</taxon>
        <taxon>Longamoebia</taxon>
        <taxon>Centramoebida</taxon>
        <taxon>Acanthamoebidae</taxon>
        <taxon>Acanthamoeba</taxon>
    </lineage>
</organism>
<keyword evidence="2" id="KW-0812">Transmembrane</keyword>
<evidence type="ECO:0000256" key="1">
    <source>
        <dbReference type="SAM" id="MobiDB-lite"/>
    </source>
</evidence>
<feature type="transmembrane region" description="Helical" evidence="2">
    <location>
        <begin position="516"/>
        <end position="539"/>
    </location>
</feature>
<feature type="transmembrane region" description="Helical" evidence="2">
    <location>
        <begin position="409"/>
        <end position="432"/>
    </location>
</feature>
<feature type="transmembrane region" description="Helical" evidence="2">
    <location>
        <begin position="281"/>
        <end position="302"/>
    </location>
</feature>
<reference evidence="4 5" key="1">
    <citation type="journal article" date="2013" name="Genome Biol.">
        <title>Genome of Acanthamoeba castellanii highlights extensive lateral gene transfer and early evolution of tyrosine kinase signaling.</title>
        <authorList>
            <person name="Clarke M."/>
            <person name="Lohan A.J."/>
            <person name="Liu B."/>
            <person name="Lagkouvardos I."/>
            <person name="Roy S."/>
            <person name="Zafar N."/>
            <person name="Bertelli C."/>
            <person name="Schilde C."/>
            <person name="Kianianmomeni A."/>
            <person name="Burglin T.R."/>
            <person name="Frech C."/>
            <person name="Turcotte B."/>
            <person name="Kopec K.O."/>
            <person name="Synnott J.M."/>
            <person name="Choo C."/>
            <person name="Paponov I."/>
            <person name="Finkler A."/>
            <person name="Soon Heng Tan C."/>
            <person name="Hutchins A.P."/>
            <person name="Weinmeier T."/>
            <person name="Rattei T."/>
            <person name="Chu J.S."/>
            <person name="Gimenez G."/>
            <person name="Irimia M."/>
            <person name="Rigden D.J."/>
            <person name="Fitzpatrick D.A."/>
            <person name="Lorenzo-Morales J."/>
            <person name="Bateman A."/>
            <person name="Chiu C.H."/>
            <person name="Tang P."/>
            <person name="Hegemann P."/>
            <person name="Fromm H."/>
            <person name="Raoult D."/>
            <person name="Greub G."/>
            <person name="Miranda-Saavedra D."/>
            <person name="Chen N."/>
            <person name="Nash P."/>
            <person name="Ginger M.L."/>
            <person name="Horn M."/>
            <person name="Schaap P."/>
            <person name="Caler L."/>
            <person name="Loftus B."/>
        </authorList>
    </citation>
    <scope>NUCLEOTIDE SEQUENCE [LARGE SCALE GENOMIC DNA]</scope>
    <source>
        <strain evidence="4 5">Neff</strain>
    </source>
</reference>
<evidence type="ECO:0000256" key="2">
    <source>
        <dbReference type="SAM" id="Phobius"/>
    </source>
</evidence>
<dbReference type="InterPro" id="IPR009457">
    <property type="entry name" value="THH1/TOM1/TOM3_dom"/>
</dbReference>
<dbReference type="VEuPathDB" id="AmoebaDB:ACA1_087630"/>
<accession>L8GUC2</accession>
<keyword evidence="2" id="KW-1133">Transmembrane helix</keyword>
<dbReference type="PANTHER" id="PTHR32102">
    <property type="entry name" value="DUF1084 DOMAIN-CONTAINING PROTEIN-RELATED"/>
    <property type="match status" value="1"/>
</dbReference>
<dbReference type="AlphaFoldDB" id="L8GUC2"/>
<dbReference type="PANTHER" id="PTHR32102:SF17">
    <property type="entry name" value="THH1_TOM1_TOM3 DOMAIN-CONTAINING PROTEIN"/>
    <property type="match status" value="1"/>
</dbReference>
<dbReference type="OMA" id="KTNCENT"/>